<name>A0A4Y2NGT3_ARAVE</name>
<keyword evidence="3" id="KW-1185">Reference proteome</keyword>
<dbReference type="OrthoDB" id="6472409at2759"/>
<dbReference type="EMBL" id="BGPR01009218">
    <property type="protein sequence ID" value="GBN38658.1"/>
    <property type="molecule type" value="Genomic_DNA"/>
</dbReference>
<dbReference type="AlphaFoldDB" id="A0A4Y2NGT3"/>
<gene>
    <name evidence="2" type="ORF">AVEN_214451_1</name>
</gene>
<accession>A0A4Y2NGT3</accession>
<proteinExistence type="predicted"/>
<protein>
    <submittedName>
        <fullName evidence="2">Uncharacterized protein</fullName>
    </submittedName>
</protein>
<evidence type="ECO:0000313" key="2">
    <source>
        <dbReference type="EMBL" id="GBN38658.1"/>
    </source>
</evidence>
<organism evidence="2 3">
    <name type="scientific">Araneus ventricosus</name>
    <name type="common">Orbweaver spider</name>
    <name type="synonym">Epeira ventricosa</name>
    <dbReference type="NCBI Taxonomy" id="182803"/>
    <lineage>
        <taxon>Eukaryota</taxon>
        <taxon>Metazoa</taxon>
        <taxon>Ecdysozoa</taxon>
        <taxon>Arthropoda</taxon>
        <taxon>Chelicerata</taxon>
        <taxon>Arachnida</taxon>
        <taxon>Araneae</taxon>
        <taxon>Araneomorphae</taxon>
        <taxon>Entelegynae</taxon>
        <taxon>Araneoidea</taxon>
        <taxon>Araneidae</taxon>
        <taxon>Araneus</taxon>
    </lineage>
</organism>
<sequence>MCPQKKKFSGLRSSERGGKAAGSPRPIHRAGYVAFKKCRTVLGKWAPSCINHVSPNGERNSLQQTEKHLFQEDTPIRCAGQTVWQDVRAYHVITKDFCPNVHGKCLLVLTRGSAVHLTLFCLSEWNATLCSMVIIAHLDGYYHPFYFIKTI</sequence>
<reference evidence="2 3" key="1">
    <citation type="journal article" date="2019" name="Sci. Rep.">
        <title>Orb-weaving spider Araneus ventricosus genome elucidates the spidroin gene catalogue.</title>
        <authorList>
            <person name="Kono N."/>
            <person name="Nakamura H."/>
            <person name="Ohtoshi R."/>
            <person name="Moran D.A.P."/>
            <person name="Shinohara A."/>
            <person name="Yoshida Y."/>
            <person name="Fujiwara M."/>
            <person name="Mori M."/>
            <person name="Tomita M."/>
            <person name="Arakawa K."/>
        </authorList>
    </citation>
    <scope>NUCLEOTIDE SEQUENCE [LARGE SCALE GENOMIC DNA]</scope>
</reference>
<dbReference type="Proteomes" id="UP000499080">
    <property type="component" value="Unassembled WGS sequence"/>
</dbReference>
<comment type="caution">
    <text evidence="2">The sequence shown here is derived from an EMBL/GenBank/DDBJ whole genome shotgun (WGS) entry which is preliminary data.</text>
</comment>
<evidence type="ECO:0000313" key="3">
    <source>
        <dbReference type="Proteomes" id="UP000499080"/>
    </source>
</evidence>
<feature type="region of interest" description="Disordered" evidence="1">
    <location>
        <begin position="1"/>
        <end position="24"/>
    </location>
</feature>
<evidence type="ECO:0000256" key="1">
    <source>
        <dbReference type="SAM" id="MobiDB-lite"/>
    </source>
</evidence>